<feature type="transmembrane region" description="Helical" evidence="1">
    <location>
        <begin position="6"/>
        <end position="26"/>
    </location>
</feature>
<feature type="domain" description="Aerotolerance regulator N-terminal" evidence="2">
    <location>
        <begin position="1"/>
        <end position="78"/>
    </location>
</feature>
<organism evidence="4 5">
    <name type="scientific">Eiseniibacteriota bacterium</name>
    <dbReference type="NCBI Taxonomy" id="2212470"/>
    <lineage>
        <taxon>Bacteria</taxon>
        <taxon>Candidatus Eiseniibacteriota</taxon>
    </lineage>
</organism>
<feature type="transmembrane region" description="Helical" evidence="1">
    <location>
        <begin position="718"/>
        <end position="737"/>
    </location>
</feature>
<reference evidence="4" key="1">
    <citation type="submission" date="2021-05" db="EMBL/GenBank/DDBJ databases">
        <title>Energy efficiency and biological interactions define the core microbiome of deep oligotrophic groundwater.</title>
        <authorList>
            <person name="Mehrshad M."/>
            <person name="Lopez-Fernandez M."/>
            <person name="Bell E."/>
            <person name="Bernier-Latmani R."/>
            <person name="Bertilsson S."/>
            <person name="Dopson M."/>
        </authorList>
    </citation>
    <scope>NUCLEOTIDE SEQUENCE</scope>
    <source>
        <strain evidence="4">Modern_marine.mb.64</strain>
    </source>
</reference>
<accession>A0A948RXI5</accession>
<dbReference type="InterPro" id="IPR024163">
    <property type="entry name" value="Aerotolerance_reg_N"/>
</dbReference>
<dbReference type="InterPro" id="IPR011933">
    <property type="entry name" value="Double_TM_dom"/>
</dbReference>
<dbReference type="PANTHER" id="PTHR37464">
    <property type="entry name" value="BLL2463 PROTEIN"/>
    <property type="match status" value="1"/>
</dbReference>
<evidence type="ECO:0000313" key="5">
    <source>
        <dbReference type="Proteomes" id="UP000777784"/>
    </source>
</evidence>
<dbReference type="InterPro" id="IPR036465">
    <property type="entry name" value="vWFA_dom_sf"/>
</dbReference>
<name>A0A948RXI5_UNCEI</name>
<proteinExistence type="predicted"/>
<feature type="domain" description="VWFA" evidence="3">
    <location>
        <begin position="95"/>
        <end position="212"/>
    </location>
</feature>
<dbReference type="Gene3D" id="3.40.50.880">
    <property type="match status" value="1"/>
</dbReference>
<keyword evidence="1" id="KW-0812">Transmembrane</keyword>
<evidence type="ECO:0000256" key="1">
    <source>
        <dbReference type="SAM" id="Phobius"/>
    </source>
</evidence>
<keyword evidence="1" id="KW-1133">Transmembrane helix</keyword>
<comment type="caution">
    <text evidence="4">The sequence shown here is derived from an EMBL/GenBank/DDBJ whole genome shotgun (WGS) entry which is preliminary data.</text>
</comment>
<evidence type="ECO:0000259" key="3">
    <source>
        <dbReference type="Pfam" id="PF13519"/>
    </source>
</evidence>
<keyword evidence="1" id="KW-0472">Membrane</keyword>
<evidence type="ECO:0000313" key="4">
    <source>
        <dbReference type="EMBL" id="MBU2690064.1"/>
    </source>
</evidence>
<dbReference type="InterPro" id="IPR002035">
    <property type="entry name" value="VWF_A"/>
</dbReference>
<evidence type="ECO:0000259" key="2">
    <source>
        <dbReference type="Pfam" id="PF07584"/>
    </source>
</evidence>
<dbReference type="PANTHER" id="PTHR37464:SF1">
    <property type="entry name" value="BLL2463 PROTEIN"/>
    <property type="match status" value="1"/>
</dbReference>
<dbReference type="InterPro" id="IPR029062">
    <property type="entry name" value="Class_I_gatase-like"/>
</dbReference>
<gene>
    <name evidence="4" type="ORF">KJ970_03990</name>
</gene>
<dbReference type="Gene3D" id="3.40.50.410">
    <property type="entry name" value="von Willebrand factor, type A domain"/>
    <property type="match status" value="1"/>
</dbReference>
<dbReference type="EMBL" id="JAHJDP010000023">
    <property type="protein sequence ID" value="MBU2690064.1"/>
    <property type="molecule type" value="Genomic_DNA"/>
</dbReference>
<dbReference type="Pfam" id="PF07584">
    <property type="entry name" value="BatA"/>
    <property type="match status" value="1"/>
</dbReference>
<dbReference type="SUPFAM" id="SSF53300">
    <property type="entry name" value="vWA-like"/>
    <property type="match status" value="1"/>
</dbReference>
<dbReference type="Pfam" id="PF13519">
    <property type="entry name" value="VWA_2"/>
    <property type="match status" value="1"/>
</dbReference>
<protein>
    <submittedName>
        <fullName evidence="4">BatA domain-containing protein</fullName>
    </submittedName>
</protein>
<dbReference type="Proteomes" id="UP000777784">
    <property type="component" value="Unassembled WGS sequence"/>
</dbReference>
<dbReference type="AlphaFoldDB" id="A0A948RXI5"/>
<feature type="transmembrane region" description="Helical" evidence="1">
    <location>
        <begin position="58"/>
        <end position="76"/>
    </location>
</feature>
<sequence>MPFGFLNGVFLWGLFAAAAPILIHLFSRRKAKNQPFSSIQFLQEINRKKIRRMKLRQWLLLALRVLIIALFALAMGRPVVKGFGSVTERSPSTLAIILDDSYSMGALLSGGDDAPSLSGSHVLTRFDLARQRAAEILNLLKEGDRVYLIFSASSVRIPYETPVYDFRLIGEALERAEVRMTRSDLYEAIGRAQDLLADSKTLNKEIFVISDFQRADGDDLLRRAGGEHPAGGDSTMDGLEASGLLLRNEEIRLYLLPVWGERRDNVALRRADFQPDPVDPSRGGRMVVQARNFSERPVERYVVRALTAGPSPQLVGETAFPIEGLSVEPAEMGLGDIEGDLAALDGFVLESVADALDADNRRFIAMGEDRTYRVLLVLGGSPNDPEVAKGAAYLRLALDPWSASGAAPVDQERLFSVEPVSADDLAFIGEIQADVVILLDVGRIPRQAAESLAAFRARGGGLFIVMGDRVDPRYYNTVLLEGLTDLRLGGLHVSEGEEAYFVLRPERTGHPIFSGFAIGPGQTLTQTRFRKALECRVGASGQVLAAFSNGLPALVEDQGLLLFTSSFDGEWSEFPTSGSFLPMVHKSLFYLIRREEGRGSGLQAGEPLRWVTDPRRVGDRRVICRGPEGLDIPVQVRDSGEGTVVVTDPLPIPGIYTLVKEPDEVLMRAAVNLDTDESDLHPMTAVQIKTLFGEKAVRVEAEQSFDRTLLEARFGKELWRILLVLVFFLLIAESFLARGRIAL</sequence>
<dbReference type="NCBIfam" id="TIGR02226">
    <property type="entry name" value="two_anch"/>
    <property type="match status" value="1"/>
</dbReference>